<dbReference type="GO" id="GO:0016702">
    <property type="term" value="F:oxidoreductase activity, acting on single donors with incorporation of molecular oxygen, incorporation of two atoms of oxygen"/>
    <property type="evidence" value="ECO:0007669"/>
    <property type="project" value="UniProtKB-ARBA"/>
</dbReference>
<gene>
    <name evidence="7" type="ORF">AB840_13260</name>
</gene>
<dbReference type="CDD" id="cd07363">
    <property type="entry name" value="45_DOPA_Dioxygenase"/>
    <property type="match status" value="1"/>
</dbReference>
<dbReference type="STRING" id="39029.BSR42_04635"/>
<dbReference type="InterPro" id="IPR004183">
    <property type="entry name" value="Xdiol_dOase_suB"/>
</dbReference>
<dbReference type="PATRIC" id="fig|1122219.3.peg.2859"/>
<comment type="cofactor">
    <cofactor evidence="1">
        <name>Zn(2+)</name>
        <dbReference type="ChEBI" id="CHEBI:29105"/>
    </cofactor>
</comment>
<dbReference type="InParanoid" id="A0A0J6WUN9"/>
<name>A0A0J6WUN9_9FIRM</name>
<keyword evidence="3" id="KW-0479">Metal-binding</keyword>
<dbReference type="Proteomes" id="UP000036503">
    <property type="component" value="Unassembled WGS sequence"/>
</dbReference>
<sequence>MISKMPLLFVGHGSPMNAIEDSPYRDAWHTMGQQLKKPKAIAAISAHWFRKGQRIRTAAENEQIYDMYGFPDELYQIKYQPAGSPQIAEEILASLGGEIAIDNTWGIDHGIWSVLVNMYPEADIPVIMLSIDANKTPQEQLALGQKLSFLRDEGIMLLASGNIVHNLALISWNMSHGYDWAEKFDTYIKSCILNRDFSGAANYQSSGLAYQKAIPMPDHFDPLLVALGAVREDDAITVWNEGCVMGSLSMTSYLFK</sequence>
<feature type="domain" description="Extradiol ring-cleavage dioxygenase class III enzyme subunit B" evidence="6">
    <location>
        <begin position="30"/>
        <end position="242"/>
    </location>
</feature>
<dbReference type="Pfam" id="PF02900">
    <property type="entry name" value="LigB"/>
    <property type="match status" value="1"/>
</dbReference>
<evidence type="ECO:0000256" key="3">
    <source>
        <dbReference type="ARBA" id="ARBA00022723"/>
    </source>
</evidence>
<dbReference type="NCBIfam" id="NF007914">
    <property type="entry name" value="PRK10628.1"/>
    <property type="match status" value="1"/>
</dbReference>
<dbReference type="Gene3D" id="3.40.830.10">
    <property type="entry name" value="LigB-like"/>
    <property type="match status" value="1"/>
</dbReference>
<dbReference type="SUPFAM" id="SSF53213">
    <property type="entry name" value="LigB-like"/>
    <property type="match status" value="1"/>
</dbReference>
<evidence type="ECO:0000259" key="6">
    <source>
        <dbReference type="Pfam" id="PF02900"/>
    </source>
</evidence>
<evidence type="ECO:0000256" key="4">
    <source>
        <dbReference type="ARBA" id="ARBA00022833"/>
    </source>
</evidence>
<dbReference type="PANTHER" id="PTHR30096">
    <property type="entry name" value="4,5-DOPA DIOXYGENASE EXTRADIOL-LIKE PROTEIN"/>
    <property type="match status" value="1"/>
</dbReference>
<organism evidence="7 8">
    <name type="scientific">Megasphaera cerevisiae DSM 20462</name>
    <dbReference type="NCBI Taxonomy" id="1122219"/>
    <lineage>
        <taxon>Bacteria</taxon>
        <taxon>Bacillati</taxon>
        <taxon>Bacillota</taxon>
        <taxon>Negativicutes</taxon>
        <taxon>Veillonellales</taxon>
        <taxon>Veillonellaceae</taxon>
        <taxon>Megasphaera</taxon>
    </lineage>
</organism>
<evidence type="ECO:0000256" key="2">
    <source>
        <dbReference type="ARBA" id="ARBA00007581"/>
    </source>
</evidence>
<evidence type="ECO:0000313" key="8">
    <source>
        <dbReference type="Proteomes" id="UP000036503"/>
    </source>
</evidence>
<keyword evidence="7" id="KW-0223">Dioxygenase</keyword>
<keyword evidence="5" id="KW-0560">Oxidoreductase</keyword>
<dbReference type="RefSeq" id="WP_048515328.1">
    <property type="nucleotide sequence ID" value="NZ_FUXD01000004.1"/>
</dbReference>
<evidence type="ECO:0000256" key="1">
    <source>
        <dbReference type="ARBA" id="ARBA00001947"/>
    </source>
</evidence>
<dbReference type="InterPro" id="IPR014436">
    <property type="entry name" value="Extradiol_dOase_DODA"/>
</dbReference>
<dbReference type="EMBL" id="LEKT01000061">
    <property type="protein sequence ID" value="KMO85487.1"/>
    <property type="molecule type" value="Genomic_DNA"/>
</dbReference>
<accession>A0A0J6WUN9</accession>
<dbReference type="AlphaFoldDB" id="A0A0J6WUN9"/>
<keyword evidence="4" id="KW-0862">Zinc</keyword>
<dbReference type="PANTHER" id="PTHR30096:SF0">
    <property type="entry name" value="4,5-DOPA DIOXYGENASE EXTRADIOL-LIKE PROTEIN"/>
    <property type="match status" value="1"/>
</dbReference>
<keyword evidence="8" id="KW-1185">Reference proteome</keyword>
<evidence type="ECO:0000313" key="7">
    <source>
        <dbReference type="EMBL" id="KMO85487.1"/>
    </source>
</evidence>
<reference evidence="7 8" key="1">
    <citation type="submission" date="2015-06" db="EMBL/GenBank/DDBJ databases">
        <title>Draft genome sequence of beer spoilage bacterium Megasphaera cerevisiae type strain 20462.</title>
        <authorList>
            <person name="Kutumbaka K."/>
            <person name="Pasmowitz J."/>
            <person name="Mategko J."/>
            <person name="Reyes D."/>
            <person name="Friedrich A."/>
            <person name="Han S."/>
            <person name="Martens-Habbena W."/>
            <person name="Neal-McKinney J."/>
            <person name="Janagama H.K."/>
            <person name="Nadala C."/>
            <person name="Samadpour M."/>
        </authorList>
    </citation>
    <scope>NUCLEOTIDE SEQUENCE [LARGE SCALE GENOMIC DNA]</scope>
    <source>
        <strain evidence="7 8">DSM 20462</strain>
    </source>
</reference>
<comment type="caution">
    <text evidence="7">The sequence shown here is derived from an EMBL/GenBank/DDBJ whole genome shotgun (WGS) entry which is preliminary data.</text>
</comment>
<dbReference type="OrthoDB" id="9790889at2"/>
<dbReference type="GO" id="GO:0008270">
    <property type="term" value="F:zinc ion binding"/>
    <property type="evidence" value="ECO:0007669"/>
    <property type="project" value="InterPro"/>
</dbReference>
<evidence type="ECO:0000256" key="5">
    <source>
        <dbReference type="ARBA" id="ARBA00023002"/>
    </source>
</evidence>
<dbReference type="GO" id="GO:0008198">
    <property type="term" value="F:ferrous iron binding"/>
    <property type="evidence" value="ECO:0007669"/>
    <property type="project" value="InterPro"/>
</dbReference>
<protein>
    <submittedName>
        <fullName evidence="7">Dioxygenase</fullName>
    </submittedName>
</protein>
<proteinExistence type="inferred from homology"/>
<dbReference type="PIRSF" id="PIRSF006157">
    <property type="entry name" value="Doxgns_DODA"/>
    <property type="match status" value="1"/>
</dbReference>
<comment type="similarity">
    <text evidence="2">Belongs to the DODA-type extradiol aromatic ring-opening dioxygenase family.</text>
</comment>